<evidence type="ECO:0000256" key="2">
    <source>
        <dbReference type="ARBA" id="ARBA00023163"/>
    </source>
</evidence>
<feature type="region of interest" description="Disordered" evidence="4">
    <location>
        <begin position="61"/>
        <end position="82"/>
    </location>
</feature>
<feature type="compositionally biased region" description="Basic and acidic residues" evidence="4">
    <location>
        <begin position="1033"/>
        <end position="1044"/>
    </location>
</feature>
<evidence type="ECO:0000256" key="4">
    <source>
        <dbReference type="SAM" id="MobiDB-lite"/>
    </source>
</evidence>
<feature type="compositionally biased region" description="Basic and acidic residues" evidence="4">
    <location>
        <begin position="1052"/>
        <end position="1068"/>
    </location>
</feature>
<feature type="compositionally biased region" description="Low complexity" evidence="4">
    <location>
        <begin position="884"/>
        <end position="902"/>
    </location>
</feature>
<feature type="region of interest" description="Disordered" evidence="4">
    <location>
        <begin position="1177"/>
        <end position="1209"/>
    </location>
</feature>
<dbReference type="EMBL" id="CAWYQH010000108">
    <property type="protein sequence ID" value="CAK8688092.1"/>
    <property type="molecule type" value="Genomic_DNA"/>
</dbReference>
<feature type="compositionally biased region" description="Basic and acidic residues" evidence="4">
    <location>
        <begin position="1082"/>
        <end position="1096"/>
    </location>
</feature>
<evidence type="ECO:0000313" key="7">
    <source>
        <dbReference type="Proteomes" id="UP001642483"/>
    </source>
</evidence>
<dbReference type="SUPFAM" id="SSF46774">
    <property type="entry name" value="ARID-like"/>
    <property type="match status" value="1"/>
</dbReference>
<dbReference type="CDD" id="cd16869">
    <property type="entry name" value="ARID_ARID5"/>
    <property type="match status" value="1"/>
</dbReference>
<dbReference type="Proteomes" id="UP001642483">
    <property type="component" value="Unassembled WGS sequence"/>
</dbReference>
<protein>
    <recommendedName>
        <fullName evidence="5">ARID domain-containing protein</fullName>
    </recommendedName>
</protein>
<keyword evidence="1" id="KW-0805">Transcription regulation</keyword>
<evidence type="ECO:0000256" key="3">
    <source>
        <dbReference type="ARBA" id="ARBA00023242"/>
    </source>
</evidence>
<dbReference type="PANTHER" id="PTHR13964:SF44">
    <property type="entry name" value="ARID DOMAIN-CONTAINING PROTEIN"/>
    <property type="match status" value="1"/>
</dbReference>
<feature type="compositionally biased region" description="Polar residues" evidence="4">
    <location>
        <begin position="582"/>
        <end position="606"/>
    </location>
</feature>
<feature type="region of interest" description="Disordered" evidence="4">
    <location>
        <begin position="854"/>
        <end position="1104"/>
    </location>
</feature>
<sequence length="1460" mass="161520">MTTRSHSSHTRANGQNVEMVTWVGGSCGRHGSYIFYKAFRFRVSSGLRQAASTSSVVVRSRARDRRNQVEVTPEVTSSSVDQSDGEERILGLGEFFFVQCHPGDPVCMGEIQLLWHDRHSGEDLASSRFYFLPETTPAGRSPLHGEDEVIAVSEKVVTRVSDLSSWVVEPQEWNYGCPLPPTQVSRKCDVIRPITDPFSRYSVIHASVNMSDVIMEKKALLSSAANGVCPLHKKRLGLGSNPQPSNQSRFETIHSNKRSCFNCSPRHKAQVIILSMSSYCRHKAVMKRIEALGPDWLARPGVLEQLAALGALTSDNPKTRIVFCRDSFDYPQLFEHDLICEELAPVFKGRPRKKTKKGNNLLGSRLNPKKSTGGYRPPTNDRVSTESPIKDSDSATPTRRSSSRRRSKRRSPQNYESHFIPAVQRSNKRARRGSARTPTPVLELEKGQTSNSEPNSPAIEENNFSDRTIREAIEVAAQTAVGSKKRLKKRSGGRSALSIAIKNSLLENHKNPVSLPLDGAVDECGKKRSDSTSYVTSPSVSTSSGASSRSGSPLAELLPNSSSVKEQSRTESSPSTLSSTSNEPYASLSSPSPDFSTIMSTNELDSRQDNQLLTTLEDDMYIRGLSDGQLPDNKVNFLELLYHFMRKRNTPIGRIPSLGFKKLDLWAFFKLSQEYGGYDMVTAKRLWKHVYDRMGGNPSCTSAATCTRKHYEKLLLPFEKYSRQVLRKKDAESKQKKSVECQKTKETRPQISALNGRTFNGDAYFHKVANISQTTSTTDLSMPTKSTNHVATTDSNTDVTLTSLSPSLTEGLRMRASTNSTQTTRPFLEMAHSIIQDNLMAGKPLKLEATSKEIASMSARSDSSSGRSTSEVIDLTSPDHTKKVTSNNDSSSSHSKVSQTTTFTIPTRTYCPRTSGAPPPFVPTRSSGLVNSGRIEPVDRMRPPELPGKEEEVKAIEDQMKLSPAERSSTSEKREHPESIIRPLPSPSAPKPARQATHELSRSNGRYDIRNLVSLPPEEDKRRLNFAPGSSVTKHEAMVPRPRNDVTFAPVQERRSPEQQRVGHERQNHRFLPSPHPADSGKGTREEESRRAERSYYRPYPMLASHREANKIQPRLMEPPNGLLKQDRLPSGLNEERLAKHPAAFIDLAPRSVSGNQQTGSPAQRFEKLPELSRKPFTSSFSVQRLTRDIPSAHPSPQVGLARPPPENSVKVHSMPLTPKLPQPGYHDNRAPILPVSKNRPALPLKKEEVTRFPHDRAHWTSKEAFGSSGLHPGEPSSERAPSSLPGSAILNGMSPSSHFPCNPKEVSPQMLELMMRDAMKSMAFPVAPAIAPVVNPVPYPPAPFDLLRQREATFPFMPQQDPQVVTSQFSRPMLGNPPNMDPQMSLALYQAYALQMASMQPQPGGIPGVAKLYPDLFTAIPPRSLQELRNAAYLPAASQLAPGVAPDAASALAYSLPRR</sequence>
<feature type="region of interest" description="Disordered" evidence="4">
    <location>
        <begin position="524"/>
        <end position="606"/>
    </location>
</feature>
<dbReference type="InterPro" id="IPR051232">
    <property type="entry name" value="ARID/SWI1_ChromRemod"/>
</dbReference>
<evidence type="ECO:0000313" key="6">
    <source>
        <dbReference type="EMBL" id="CAK8688092.1"/>
    </source>
</evidence>
<organism evidence="6 7">
    <name type="scientific">Clavelina lepadiformis</name>
    <name type="common">Light-bulb sea squirt</name>
    <name type="synonym">Ascidia lepadiformis</name>
    <dbReference type="NCBI Taxonomy" id="159417"/>
    <lineage>
        <taxon>Eukaryota</taxon>
        <taxon>Metazoa</taxon>
        <taxon>Chordata</taxon>
        <taxon>Tunicata</taxon>
        <taxon>Ascidiacea</taxon>
        <taxon>Aplousobranchia</taxon>
        <taxon>Clavelinidae</taxon>
        <taxon>Clavelina</taxon>
    </lineage>
</organism>
<keyword evidence="3" id="KW-0539">Nucleus</keyword>
<proteinExistence type="predicted"/>
<feature type="compositionally biased region" description="Low complexity" evidence="4">
    <location>
        <begin position="69"/>
        <end position="80"/>
    </location>
</feature>
<keyword evidence="2" id="KW-0804">Transcription</keyword>
<feature type="compositionally biased region" description="Low complexity" evidence="4">
    <location>
        <begin position="531"/>
        <end position="553"/>
    </location>
</feature>
<dbReference type="InterPro" id="IPR036431">
    <property type="entry name" value="ARID_dom_sf"/>
</dbReference>
<feature type="compositionally biased region" description="Low complexity" evidence="4">
    <location>
        <begin position="856"/>
        <end position="870"/>
    </location>
</feature>
<dbReference type="SMART" id="SM01014">
    <property type="entry name" value="ARID"/>
    <property type="match status" value="1"/>
</dbReference>
<dbReference type="SMART" id="SM00501">
    <property type="entry name" value="BRIGHT"/>
    <property type="match status" value="1"/>
</dbReference>
<feature type="compositionally biased region" description="Basic and acidic residues" evidence="4">
    <location>
        <begin position="969"/>
        <end position="979"/>
    </location>
</feature>
<evidence type="ECO:0000256" key="1">
    <source>
        <dbReference type="ARBA" id="ARBA00023015"/>
    </source>
</evidence>
<feature type="compositionally biased region" description="Basic residues" evidence="4">
    <location>
        <begin position="401"/>
        <end position="411"/>
    </location>
</feature>
<gene>
    <name evidence="6" type="ORF">CVLEPA_LOCUS20126</name>
</gene>
<comment type="caution">
    <text evidence="6">The sequence shown here is derived from an EMBL/GenBank/DDBJ whole genome shotgun (WGS) entry which is preliminary data.</text>
</comment>
<reference evidence="6 7" key="1">
    <citation type="submission" date="2024-02" db="EMBL/GenBank/DDBJ databases">
        <authorList>
            <person name="Daric V."/>
            <person name="Darras S."/>
        </authorList>
    </citation>
    <scope>NUCLEOTIDE SEQUENCE [LARGE SCALE GENOMIC DNA]</scope>
</reference>
<feature type="compositionally biased region" description="Basic and acidic residues" evidence="4">
    <location>
        <begin position="936"/>
        <end position="960"/>
    </location>
</feature>
<evidence type="ECO:0000259" key="5">
    <source>
        <dbReference type="PROSITE" id="PS51011"/>
    </source>
</evidence>
<name>A0ABP0G9W6_CLALP</name>
<keyword evidence="7" id="KW-1185">Reference proteome</keyword>
<dbReference type="PROSITE" id="PS51011">
    <property type="entry name" value="ARID"/>
    <property type="match status" value="1"/>
</dbReference>
<feature type="region of interest" description="Disordered" evidence="4">
    <location>
        <begin position="1255"/>
        <end position="1287"/>
    </location>
</feature>
<dbReference type="PANTHER" id="PTHR13964">
    <property type="entry name" value="RBP-RELATED"/>
    <property type="match status" value="1"/>
</dbReference>
<dbReference type="InterPro" id="IPR001606">
    <property type="entry name" value="ARID_dom"/>
</dbReference>
<accession>A0ABP0G9W6</accession>
<feature type="region of interest" description="Disordered" evidence="4">
    <location>
        <begin position="350"/>
        <end position="464"/>
    </location>
</feature>
<dbReference type="Pfam" id="PF01388">
    <property type="entry name" value="ARID"/>
    <property type="match status" value="1"/>
</dbReference>
<dbReference type="Gene3D" id="1.10.150.60">
    <property type="entry name" value="ARID DNA-binding domain"/>
    <property type="match status" value="1"/>
</dbReference>
<feature type="compositionally biased region" description="Low complexity" evidence="4">
    <location>
        <begin position="570"/>
        <end position="581"/>
    </location>
</feature>
<feature type="compositionally biased region" description="Basic and acidic residues" evidence="4">
    <location>
        <begin position="996"/>
        <end position="1009"/>
    </location>
</feature>
<feature type="domain" description="ARID" evidence="5">
    <location>
        <begin position="631"/>
        <end position="723"/>
    </location>
</feature>